<dbReference type="PROSITE" id="PS51175">
    <property type="entry name" value="CBM6"/>
    <property type="match status" value="1"/>
</dbReference>
<dbReference type="Gene3D" id="2.80.10.50">
    <property type="match status" value="1"/>
</dbReference>
<dbReference type="InterPro" id="IPR029062">
    <property type="entry name" value="Class_I_gatase-like"/>
</dbReference>
<dbReference type="InterPro" id="IPR005084">
    <property type="entry name" value="CBM6"/>
</dbReference>
<keyword evidence="1 2" id="KW-0732">Signal</keyword>
<dbReference type="Proteomes" id="UP000192277">
    <property type="component" value="Unassembled WGS sequence"/>
</dbReference>
<dbReference type="SMART" id="SM00606">
    <property type="entry name" value="CBD_IV"/>
    <property type="match status" value="1"/>
</dbReference>
<dbReference type="Pfam" id="PF06283">
    <property type="entry name" value="ThuA"/>
    <property type="match status" value="1"/>
</dbReference>
<reference evidence="4 5" key="1">
    <citation type="submission" date="2016-04" db="EMBL/GenBank/DDBJ databases">
        <authorList>
            <person name="Chen L."/>
            <person name="Zhuang W."/>
            <person name="Wang G."/>
        </authorList>
    </citation>
    <scope>NUCLEOTIDE SEQUENCE [LARGE SCALE GENOMIC DNA]</scope>
    <source>
        <strain evidence="5">GR20</strain>
    </source>
</reference>
<dbReference type="PANTHER" id="PTHR40469">
    <property type="entry name" value="SECRETED GLYCOSYL HYDROLASE"/>
    <property type="match status" value="1"/>
</dbReference>
<feature type="signal peptide" evidence="2">
    <location>
        <begin position="1"/>
        <end position="29"/>
    </location>
</feature>
<dbReference type="InterPro" id="IPR026444">
    <property type="entry name" value="Secre_tail"/>
</dbReference>
<dbReference type="InterPro" id="IPR029010">
    <property type="entry name" value="ThuA-like"/>
</dbReference>
<dbReference type="Pfam" id="PF03422">
    <property type="entry name" value="CBM_6"/>
    <property type="match status" value="1"/>
</dbReference>
<dbReference type="CDD" id="cd04080">
    <property type="entry name" value="CBM6_cellulase-like"/>
    <property type="match status" value="1"/>
</dbReference>
<evidence type="ECO:0000313" key="4">
    <source>
        <dbReference type="EMBL" id="OQP45917.1"/>
    </source>
</evidence>
<dbReference type="Gene3D" id="3.40.50.880">
    <property type="match status" value="1"/>
</dbReference>
<dbReference type="EMBL" id="LWBO01000018">
    <property type="protein sequence ID" value="OQP45917.1"/>
    <property type="molecule type" value="Genomic_DNA"/>
</dbReference>
<evidence type="ECO:0000313" key="5">
    <source>
        <dbReference type="Proteomes" id="UP000192277"/>
    </source>
</evidence>
<dbReference type="Pfam" id="PF18962">
    <property type="entry name" value="Por_Secre_tail"/>
    <property type="match status" value="1"/>
</dbReference>
<dbReference type="SUPFAM" id="SSF50405">
    <property type="entry name" value="Actin-crosslinking proteins"/>
    <property type="match status" value="1"/>
</dbReference>
<protein>
    <submittedName>
        <fullName evidence="4">Carbohydrate-binding protein</fullName>
    </submittedName>
</protein>
<sequence length="633" mass="69306">MKFYTLRKQLLLFMSILMLLLATVISATAQTPKFKVVAFYNGTYDAAHINFVHEAIPWFTNLGAQYGFSFSATNNWDNLNANFLKDVQVVFFLDDAPYSAAQRAAFQTYMENGGGWMGFHVSAFTTDAGEWSWYHNTFLGTGNFVSNTWEPTTAVLKCEDRTQPSTLRLPTTFTSAVSEWYSWSNDLRKNANIKVLCSVDPSSFPLGTSQQWTSGYYPIIWTNKNYKMVYANFGHNAMNYSTNVGLSSTFASQTQDNFIIDAIMWLGGQPSGPAPAAPIPGTIQAENYTNMSGVQTETTTDTGGGLDVGYIDAGDYIDYKVNVQTAGKYAVQYRVASQNGGGSIQLKDSTATILATTAVPATGAWQTWTTITDTVVLAAGTQTLRVAVPVGGYNLNWITFAVATPNNPNNPAPIGQVITLKGNNGFYVSGENGAKAMTCTRTAPQAWEQFTVLDAGNGKVNLRSMGQYVSSENGTKAITCNRPAPQGWEAFDWIVNTDGSISLRGNNGFFVSSENGEEAMTCNRPTASGWEKFNFAIVSGARVLAAQSIIATPTEKEAFPNPFTTSLHYTVPEKYSTHTVTVYDFSGKQILHYNVNNRLGTYTLDGSRLPKGLYILDISSGDFHKRMKVQKDK</sequence>
<keyword evidence="5" id="KW-1185">Reference proteome</keyword>
<dbReference type="NCBIfam" id="TIGR04183">
    <property type="entry name" value="Por_Secre_tail"/>
    <property type="match status" value="1"/>
</dbReference>
<name>A0ABX3NTI7_9BACT</name>
<dbReference type="SUPFAM" id="SSF49785">
    <property type="entry name" value="Galactose-binding domain-like"/>
    <property type="match status" value="1"/>
</dbReference>
<dbReference type="InterPro" id="IPR008999">
    <property type="entry name" value="Actin-crosslinking"/>
</dbReference>
<dbReference type="InterPro" id="IPR008979">
    <property type="entry name" value="Galactose-bd-like_sf"/>
</dbReference>
<dbReference type="PANTHER" id="PTHR40469:SF2">
    <property type="entry name" value="GALACTOSE-BINDING DOMAIN-LIKE SUPERFAMILY PROTEIN"/>
    <property type="match status" value="1"/>
</dbReference>
<evidence type="ECO:0000256" key="1">
    <source>
        <dbReference type="ARBA" id="ARBA00022729"/>
    </source>
</evidence>
<dbReference type="SUPFAM" id="SSF52317">
    <property type="entry name" value="Class I glutamine amidotransferase-like"/>
    <property type="match status" value="1"/>
</dbReference>
<dbReference type="RefSeq" id="WP_014221059.1">
    <property type="nucleotide sequence ID" value="NZ_LWBO01000018.1"/>
</dbReference>
<accession>A0ABX3NTI7</accession>
<proteinExistence type="predicted"/>
<evidence type="ECO:0000256" key="2">
    <source>
        <dbReference type="SAM" id="SignalP"/>
    </source>
</evidence>
<dbReference type="Gene3D" id="2.60.120.260">
    <property type="entry name" value="Galactose-binding domain-like"/>
    <property type="match status" value="1"/>
</dbReference>
<dbReference type="InterPro" id="IPR006584">
    <property type="entry name" value="Cellulose-bd_IV"/>
</dbReference>
<dbReference type="CDD" id="cd23342">
    <property type="entry name" value="beta-trefoil_FSCN_ZgPorA-like"/>
    <property type="match status" value="1"/>
</dbReference>
<feature type="chain" id="PRO_5047308850" evidence="2">
    <location>
        <begin position="30"/>
        <end position="633"/>
    </location>
</feature>
<gene>
    <name evidence="4" type="ORF">A4D02_32480</name>
</gene>
<comment type="caution">
    <text evidence="4">The sequence shown here is derived from an EMBL/GenBank/DDBJ whole genome shotgun (WGS) entry which is preliminary data.</text>
</comment>
<organism evidence="4 5">
    <name type="scientific">Niastella koreensis</name>
    <dbReference type="NCBI Taxonomy" id="354356"/>
    <lineage>
        <taxon>Bacteria</taxon>
        <taxon>Pseudomonadati</taxon>
        <taxon>Bacteroidota</taxon>
        <taxon>Chitinophagia</taxon>
        <taxon>Chitinophagales</taxon>
        <taxon>Chitinophagaceae</taxon>
        <taxon>Niastella</taxon>
    </lineage>
</organism>
<feature type="domain" description="CBM6" evidence="3">
    <location>
        <begin position="281"/>
        <end position="401"/>
    </location>
</feature>
<evidence type="ECO:0000259" key="3">
    <source>
        <dbReference type="PROSITE" id="PS51175"/>
    </source>
</evidence>